<feature type="binding site" evidence="10">
    <location>
        <position position="281"/>
    </location>
    <ligand>
        <name>ATP</name>
        <dbReference type="ChEBI" id="CHEBI:30616"/>
    </ligand>
</feature>
<accession>A0ABV3TC65</accession>
<keyword evidence="6 10" id="KW-0210">Decarboxylase</keyword>
<evidence type="ECO:0000256" key="1">
    <source>
        <dbReference type="ARBA" id="ARBA00004742"/>
    </source>
</evidence>
<dbReference type="PIRSF" id="PIRSF006294">
    <property type="entry name" value="PEP_crbxkin"/>
    <property type="match status" value="1"/>
</dbReference>
<comment type="pathway">
    <text evidence="1 10">Carbohydrate biosynthesis; gluconeogenesis.</text>
</comment>
<dbReference type="Pfam" id="PF01293">
    <property type="entry name" value="PEPCK_ATP"/>
    <property type="match status" value="1"/>
</dbReference>
<dbReference type="EMBL" id="JBAKFM010000002">
    <property type="protein sequence ID" value="MEX0469226.1"/>
    <property type="molecule type" value="Genomic_DNA"/>
</dbReference>
<dbReference type="HAMAP" id="MF_00453">
    <property type="entry name" value="PEPCK_ATP"/>
    <property type="match status" value="1"/>
</dbReference>
<comment type="cofactor">
    <cofactor evidence="10">
        <name>Mn(2+)</name>
        <dbReference type="ChEBI" id="CHEBI:29035"/>
    </cofactor>
    <text evidence="10">Binds 1 Mn(2+) ion per subunit.</text>
</comment>
<keyword evidence="7 10" id="KW-0067">ATP-binding</keyword>
<feature type="binding site" evidence="10">
    <location>
        <position position="216"/>
    </location>
    <ligand>
        <name>ATP</name>
        <dbReference type="ChEBI" id="CHEBI:30616"/>
    </ligand>
</feature>
<gene>
    <name evidence="10 12" type="primary">pckA</name>
    <name evidence="12" type="ORF">V6X73_05750</name>
</gene>
<feature type="binding site" evidence="10">
    <location>
        <begin position="232"/>
        <end position="240"/>
    </location>
    <ligand>
        <name>ATP</name>
        <dbReference type="ChEBI" id="CHEBI:30616"/>
    </ligand>
</feature>
<dbReference type="Gene3D" id="3.40.449.10">
    <property type="entry name" value="Phosphoenolpyruvate Carboxykinase, domain 1"/>
    <property type="match status" value="1"/>
</dbReference>
<dbReference type="InterPro" id="IPR013035">
    <property type="entry name" value="PEP_carboxykinase_C"/>
</dbReference>
<dbReference type="PANTHER" id="PTHR30031">
    <property type="entry name" value="PHOSPHOENOLPYRUVATE CARBOXYKINASE ATP"/>
    <property type="match status" value="1"/>
</dbReference>
<feature type="binding site" evidence="10">
    <location>
        <position position="443"/>
    </location>
    <ligand>
        <name>ATP</name>
        <dbReference type="ChEBI" id="CHEBI:30616"/>
    </ligand>
</feature>
<dbReference type="CDD" id="cd00484">
    <property type="entry name" value="PEPCK_ATP"/>
    <property type="match status" value="1"/>
</dbReference>
<comment type="function">
    <text evidence="10">Involved in the gluconeogenesis. Catalyzes the conversion of oxaloacetate (OAA) to phosphoenolpyruvate (PEP) through direct phosphoryl transfer between the nucleoside triphosphate and OAA.</text>
</comment>
<dbReference type="NCBIfam" id="NF006820">
    <property type="entry name" value="PRK09344.1-2"/>
    <property type="match status" value="1"/>
</dbReference>
<feature type="binding site" evidence="10">
    <location>
        <position position="197"/>
    </location>
    <ligand>
        <name>substrate</name>
    </ligand>
</feature>
<dbReference type="Gene3D" id="2.170.8.10">
    <property type="entry name" value="Phosphoenolpyruvate Carboxykinase, domain 2"/>
    <property type="match status" value="1"/>
</dbReference>
<evidence type="ECO:0000256" key="10">
    <source>
        <dbReference type="HAMAP-Rule" id="MF_00453"/>
    </source>
</evidence>
<dbReference type="NCBIfam" id="TIGR00224">
    <property type="entry name" value="pckA"/>
    <property type="match status" value="1"/>
</dbReference>
<evidence type="ECO:0000256" key="6">
    <source>
        <dbReference type="ARBA" id="ARBA00022793"/>
    </source>
</evidence>
<feature type="binding site" evidence="10">
    <location>
        <begin position="437"/>
        <end position="438"/>
    </location>
    <ligand>
        <name>ATP</name>
        <dbReference type="ChEBI" id="CHEBI:30616"/>
    </ligand>
</feature>
<dbReference type="Gene3D" id="3.90.228.20">
    <property type="match status" value="1"/>
</dbReference>
<evidence type="ECO:0000256" key="8">
    <source>
        <dbReference type="ARBA" id="ARBA00023239"/>
    </source>
</evidence>
<feature type="binding site" evidence="10">
    <location>
        <position position="197"/>
    </location>
    <ligand>
        <name>ATP</name>
        <dbReference type="ChEBI" id="CHEBI:30616"/>
    </ligand>
</feature>
<dbReference type="PANTHER" id="PTHR30031:SF0">
    <property type="entry name" value="PHOSPHOENOLPYRUVATE CARBOXYKINASE (ATP)"/>
    <property type="match status" value="1"/>
</dbReference>
<keyword evidence="13" id="KW-1185">Reference proteome</keyword>
<evidence type="ECO:0000256" key="2">
    <source>
        <dbReference type="ARBA" id="ARBA00006052"/>
    </source>
</evidence>
<dbReference type="InterPro" id="IPR015994">
    <property type="entry name" value="PEPCK_ATP_CS"/>
</dbReference>
<dbReference type="InterPro" id="IPR008210">
    <property type="entry name" value="PEP_carboxykinase_N"/>
</dbReference>
<evidence type="ECO:0000256" key="4">
    <source>
        <dbReference type="ARBA" id="ARBA00022432"/>
    </source>
</evidence>
<evidence type="ECO:0000256" key="7">
    <source>
        <dbReference type="ARBA" id="ARBA00022840"/>
    </source>
</evidence>
<evidence type="ECO:0000256" key="5">
    <source>
        <dbReference type="ARBA" id="ARBA00022741"/>
    </source>
</evidence>
<feature type="binding site" evidence="10">
    <location>
        <position position="54"/>
    </location>
    <ligand>
        <name>substrate</name>
    </ligand>
</feature>
<feature type="binding site" evidence="10">
    <location>
        <position position="197"/>
    </location>
    <ligand>
        <name>Mn(2+)</name>
        <dbReference type="ChEBI" id="CHEBI:29035"/>
    </ligand>
</feature>
<evidence type="ECO:0000313" key="12">
    <source>
        <dbReference type="EMBL" id="MEX0469226.1"/>
    </source>
</evidence>
<feature type="binding site" evidence="10">
    <location>
        <position position="191"/>
    </location>
    <ligand>
        <name>substrate</name>
    </ligand>
</feature>
<comment type="catalytic activity">
    <reaction evidence="9 10">
        <text>oxaloacetate + ATP = phosphoenolpyruvate + ADP + CO2</text>
        <dbReference type="Rhea" id="RHEA:18617"/>
        <dbReference type="ChEBI" id="CHEBI:16452"/>
        <dbReference type="ChEBI" id="CHEBI:16526"/>
        <dbReference type="ChEBI" id="CHEBI:30616"/>
        <dbReference type="ChEBI" id="CHEBI:58702"/>
        <dbReference type="ChEBI" id="CHEBI:456216"/>
        <dbReference type="EC" id="4.1.1.49"/>
    </reaction>
</comment>
<dbReference type="RefSeq" id="WP_367958535.1">
    <property type="nucleotide sequence ID" value="NZ_JBAKFK010000002.1"/>
</dbReference>
<dbReference type="PROSITE" id="PS00532">
    <property type="entry name" value="PEPCK_ATP"/>
    <property type="match status" value="1"/>
</dbReference>
<proteinExistence type="inferred from homology"/>
<feature type="binding site" evidence="10">
    <location>
        <position position="216"/>
    </location>
    <ligand>
        <name>Mn(2+)</name>
        <dbReference type="ChEBI" id="CHEBI:29035"/>
    </ligand>
</feature>
<dbReference type="Proteomes" id="UP001556709">
    <property type="component" value="Unassembled WGS sequence"/>
</dbReference>
<evidence type="ECO:0000256" key="11">
    <source>
        <dbReference type="SAM" id="MobiDB-lite"/>
    </source>
</evidence>
<dbReference type="NCBIfam" id="NF006821">
    <property type="entry name" value="PRK09344.1-3"/>
    <property type="match status" value="1"/>
</dbReference>
<dbReference type="SUPFAM" id="SSF53795">
    <property type="entry name" value="PEP carboxykinase-like"/>
    <property type="match status" value="1"/>
</dbReference>
<keyword evidence="8 10" id="KW-0456">Lyase</keyword>
<name>A0ABV3TC65_9GAMM</name>
<evidence type="ECO:0000256" key="9">
    <source>
        <dbReference type="ARBA" id="ARBA00047371"/>
    </source>
</evidence>
<keyword evidence="10" id="KW-0464">Manganese</keyword>
<keyword evidence="4 10" id="KW-0312">Gluconeogenesis</keyword>
<feature type="region of interest" description="Disordered" evidence="11">
    <location>
        <begin position="526"/>
        <end position="545"/>
    </location>
</feature>
<keyword evidence="10" id="KW-0963">Cytoplasm</keyword>
<reference evidence="12 13" key="1">
    <citation type="submission" date="2024-02" db="EMBL/GenBank/DDBJ databases">
        <title>New especies of Spiribacter isolated from saline water.</title>
        <authorList>
            <person name="Leon M.J."/>
            <person name="De La Haba R."/>
            <person name="Sanchez-Porro C."/>
            <person name="Ventosa A."/>
        </authorList>
    </citation>
    <scope>NUCLEOTIDE SEQUENCE [LARGE SCALE GENOMIC DNA]</scope>
    <source>
        <strain evidence="13">ag22IC6-390</strain>
    </source>
</reference>
<organism evidence="12 13">
    <name type="scientific">Spiribacter pallidus</name>
    <dbReference type="NCBI Taxonomy" id="1987936"/>
    <lineage>
        <taxon>Bacteria</taxon>
        <taxon>Pseudomonadati</taxon>
        <taxon>Pseudomonadota</taxon>
        <taxon>Gammaproteobacteria</taxon>
        <taxon>Chromatiales</taxon>
        <taxon>Ectothiorhodospiraceae</taxon>
        <taxon>Spiribacter</taxon>
    </lineage>
</organism>
<feature type="binding site" evidence="10">
    <location>
        <position position="253"/>
    </location>
    <ligand>
        <name>Mn(2+)</name>
        <dbReference type="ChEBI" id="CHEBI:29035"/>
    </ligand>
</feature>
<dbReference type="EC" id="4.1.1.49" evidence="3 10"/>
<dbReference type="GO" id="GO:0004612">
    <property type="term" value="F:phosphoenolpyruvate carboxykinase (ATP) activity"/>
    <property type="evidence" value="ECO:0007669"/>
    <property type="project" value="UniProtKB-EC"/>
</dbReference>
<evidence type="ECO:0000256" key="3">
    <source>
        <dbReference type="ARBA" id="ARBA00012363"/>
    </source>
</evidence>
<feature type="binding site" evidence="10">
    <location>
        <position position="318"/>
    </location>
    <ligand>
        <name>substrate</name>
    </ligand>
</feature>
<protein>
    <recommendedName>
        <fullName evidence="3 10">Phosphoenolpyruvate carboxykinase (ATP)</fullName>
        <shortName evidence="10">PCK</shortName>
        <shortName evidence="10">PEP carboxykinase</shortName>
        <shortName evidence="10">PEPCK</shortName>
        <ecNumber evidence="3 10">4.1.1.49</ecNumber>
    </recommendedName>
</protein>
<comment type="subcellular location">
    <subcellularLocation>
        <location evidence="10">Cytoplasm</location>
    </subcellularLocation>
</comment>
<keyword evidence="5 10" id="KW-0547">Nucleotide-binding</keyword>
<comment type="caution">
    <text evidence="12">The sequence shown here is derived from an EMBL/GenBank/DDBJ whole genome shotgun (WGS) entry which is preliminary data.</text>
</comment>
<evidence type="ECO:0000313" key="13">
    <source>
        <dbReference type="Proteomes" id="UP001556709"/>
    </source>
</evidence>
<dbReference type="InterPro" id="IPR001272">
    <property type="entry name" value="PEP_carboxykinase_ATP"/>
</dbReference>
<comment type="subunit">
    <text evidence="10">Monomer.</text>
</comment>
<keyword evidence="10" id="KW-0479">Metal-binding</keyword>
<dbReference type="SUPFAM" id="SSF68923">
    <property type="entry name" value="PEP carboxykinase N-terminal domain"/>
    <property type="match status" value="1"/>
</dbReference>
<comment type="similarity">
    <text evidence="2 10">Belongs to the phosphoenolpyruvate carboxykinase (ATP) family.</text>
</comment>
<sequence>MPAMDNGPLGLTGPVVHKDPTTAILYEHALRHDPAATLADSGALVALSGEKTGRSPGDKRIVREAQSENDIWWGPVNRALTGEAFAALRQQAVGHLDRAERVYVVDGWAGADAGSRVAVRVICERPYHALFMRNMLIMPDAGGQPGFDTPDVTIINAGRHPADTGIDGVDSPTSIALSFARGELVILGTEYAGEMKKGVFTLMNHLMPARGILSMHCSANASVDGQVSLFFGLSGTGKTTLSADPRRRLIGDDEHCWSDQGIANIEGGCYAKVIDLSPEAEPQISAAIRFGAVLENVVRDPDNGAIDYSDDRITQNTRCAYPIEHVDNAQLPGVGGHPRDIILLTCDAFSVLPPVSRLTAEQAMYHFISGYTAKVAGTEMGVTEPQATFSACFGAPFLVRHPAVYARMLAERIEQTGSRVWMINTGWTGGPYGIGRRIPLGYTRAMIDAIHDNALESVGFWTDPVFGLSVPDHCPGVPNEVLDPMSGWPSRRGYLEAAAELAALFHQNFAAYTDVADAAVQAAGPASAEHIQRETAEPQPASAAK</sequence>
<feature type="binding site" evidence="10">
    <location>
        <position position="318"/>
    </location>
    <ligand>
        <name>ATP</name>
        <dbReference type="ChEBI" id="CHEBI:30616"/>
    </ligand>
</feature>